<evidence type="ECO:0000256" key="4">
    <source>
        <dbReference type="ARBA" id="ARBA00023136"/>
    </source>
</evidence>
<sequence length="474" mass="51462">MSQQGADQQGADQPSAKYAGARRRALKSGALNGGWLNGRPVALRADSLRLERGVTWLLGAFIVVQCFGLPLLGVGPWALWPTLADVVFWLALLGAALYRCAVQAYLRPLWGALLLVTTLSLGSFLVLLVMQDGRLGVAVPFGAFQLFKLLQTLGVFWMVARLPLHRETLLTWQRLSLFSFVVMVLSVTWTYFAAAIPGFFGEFLPRGRGVAGPWEAYYRHEELGLGTLGFNHAYVAAMVLLQGAFLMMLRPARNHTWILLGIVVACFLSGARAGLVGAVLFVLLEGLRTPLRSTLTVLAVGVAGLFAMPYLHADLNSLIARQATILDAGDTGNLAGRGEIWQSYLNSLSSDPFRLLLGSGMGSAIGNHGVNAHMLVLQVLYETGLVGVTVMGLLFWLLFRQLSRVHSSRASIAIHLLLGLWASSFAAETLYPNPAFGSFLPMLALVLVVALTPLDSVPLQTYQPTDFTPVEWED</sequence>
<comment type="caution">
    <text evidence="7">The sequence shown here is derived from an EMBL/GenBank/DDBJ whole genome shotgun (WGS) entry which is preliminary data.</text>
</comment>
<evidence type="ECO:0000256" key="3">
    <source>
        <dbReference type="ARBA" id="ARBA00022989"/>
    </source>
</evidence>
<evidence type="ECO:0000313" key="8">
    <source>
        <dbReference type="Proteomes" id="UP001595748"/>
    </source>
</evidence>
<keyword evidence="2 5" id="KW-0812">Transmembrane</keyword>
<feature type="transmembrane region" description="Helical" evidence="5">
    <location>
        <begin position="176"/>
        <end position="200"/>
    </location>
</feature>
<dbReference type="Pfam" id="PF04932">
    <property type="entry name" value="Wzy_C"/>
    <property type="match status" value="1"/>
</dbReference>
<feature type="transmembrane region" description="Helical" evidence="5">
    <location>
        <begin position="411"/>
        <end position="430"/>
    </location>
</feature>
<reference evidence="8" key="1">
    <citation type="journal article" date="2019" name="Int. J. Syst. Evol. Microbiol.">
        <title>The Global Catalogue of Microorganisms (GCM) 10K type strain sequencing project: providing services to taxonomists for standard genome sequencing and annotation.</title>
        <authorList>
            <consortium name="The Broad Institute Genomics Platform"/>
            <consortium name="The Broad Institute Genome Sequencing Center for Infectious Disease"/>
            <person name="Wu L."/>
            <person name="Ma J."/>
        </authorList>
    </citation>
    <scope>NUCLEOTIDE SEQUENCE [LARGE SCALE GENOMIC DNA]</scope>
    <source>
        <strain evidence="8">CCTCC AB 2013263</strain>
    </source>
</reference>
<protein>
    <submittedName>
        <fullName evidence="7">O-antigen ligase family protein</fullName>
    </submittedName>
</protein>
<feature type="transmembrane region" description="Helical" evidence="5">
    <location>
        <begin position="78"/>
        <end position="98"/>
    </location>
</feature>
<proteinExistence type="predicted"/>
<organism evidence="7 8">
    <name type="scientific">Deinococcus antarcticus</name>
    <dbReference type="NCBI Taxonomy" id="1298767"/>
    <lineage>
        <taxon>Bacteria</taxon>
        <taxon>Thermotogati</taxon>
        <taxon>Deinococcota</taxon>
        <taxon>Deinococci</taxon>
        <taxon>Deinococcales</taxon>
        <taxon>Deinococcaceae</taxon>
        <taxon>Deinococcus</taxon>
    </lineage>
</organism>
<feature type="transmembrane region" description="Helical" evidence="5">
    <location>
        <begin position="290"/>
        <end position="311"/>
    </location>
</feature>
<evidence type="ECO:0000256" key="2">
    <source>
        <dbReference type="ARBA" id="ARBA00022692"/>
    </source>
</evidence>
<keyword evidence="4 5" id="KW-0472">Membrane</keyword>
<name>A0ABV8ADL5_9DEIO</name>
<evidence type="ECO:0000256" key="1">
    <source>
        <dbReference type="ARBA" id="ARBA00004141"/>
    </source>
</evidence>
<feature type="transmembrane region" description="Helical" evidence="5">
    <location>
        <begin position="256"/>
        <end position="284"/>
    </location>
</feature>
<keyword evidence="8" id="KW-1185">Reference proteome</keyword>
<feature type="transmembrane region" description="Helical" evidence="5">
    <location>
        <begin position="436"/>
        <end position="454"/>
    </location>
</feature>
<dbReference type="InterPro" id="IPR051533">
    <property type="entry name" value="WaaL-like"/>
</dbReference>
<evidence type="ECO:0000313" key="7">
    <source>
        <dbReference type="EMBL" id="MFC3862322.1"/>
    </source>
</evidence>
<dbReference type="PANTHER" id="PTHR37422:SF23">
    <property type="entry name" value="TEICHURONIC ACID BIOSYNTHESIS PROTEIN TUAE"/>
    <property type="match status" value="1"/>
</dbReference>
<comment type="subcellular location">
    <subcellularLocation>
        <location evidence="1">Membrane</location>
        <topology evidence="1">Multi-pass membrane protein</topology>
    </subcellularLocation>
</comment>
<dbReference type="Proteomes" id="UP001595748">
    <property type="component" value="Unassembled WGS sequence"/>
</dbReference>
<dbReference type="PANTHER" id="PTHR37422">
    <property type="entry name" value="TEICHURONIC ACID BIOSYNTHESIS PROTEIN TUAE"/>
    <property type="match status" value="1"/>
</dbReference>
<keyword evidence="3 5" id="KW-1133">Transmembrane helix</keyword>
<dbReference type="EMBL" id="JBHRZF010000187">
    <property type="protein sequence ID" value="MFC3862322.1"/>
    <property type="molecule type" value="Genomic_DNA"/>
</dbReference>
<keyword evidence="7" id="KW-0436">Ligase</keyword>
<feature type="transmembrane region" description="Helical" evidence="5">
    <location>
        <begin position="54"/>
        <end position="72"/>
    </location>
</feature>
<dbReference type="GO" id="GO:0016874">
    <property type="term" value="F:ligase activity"/>
    <property type="evidence" value="ECO:0007669"/>
    <property type="project" value="UniProtKB-KW"/>
</dbReference>
<feature type="transmembrane region" description="Helical" evidence="5">
    <location>
        <begin position="232"/>
        <end position="249"/>
    </location>
</feature>
<feature type="transmembrane region" description="Helical" evidence="5">
    <location>
        <begin position="142"/>
        <end position="164"/>
    </location>
</feature>
<evidence type="ECO:0000259" key="6">
    <source>
        <dbReference type="Pfam" id="PF04932"/>
    </source>
</evidence>
<dbReference type="RefSeq" id="WP_380080088.1">
    <property type="nucleotide sequence ID" value="NZ_JBHRZF010000187.1"/>
</dbReference>
<evidence type="ECO:0000256" key="5">
    <source>
        <dbReference type="SAM" id="Phobius"/>
    </source>
</evidence>
<accession>A0ABV8ADL5</accession>
<feature type="domain" description="O-antigen ligase-related" evidence="6">
    <location>
        <begin position="259"/>
        <end position="390"/>
    </location>
</feature>
<feature type="transmembrane region" description="Helical" evidence="5">
    <location>
        <begin position="376"/>
        <end position="399"/>
    </location>
</feature>
<feature type="transmembrane region" description="Helical" evidence="5">
    <location>
        <begin position="110"/>
        <end position="130"/>
    </location>
</feature>
<gene>
    <name evidence="7" type="ORF">ACFOPQ_16290</name>
</gene>
<dbReference type="InterPro" id="IPR007016">
    <property type="entry name" value="O-antigen_ligase-rel_domated"/>
</dbReference>